<dbReference type="PANTHER" id="PTHR47969">
    <property type="entry name" value="CHROMOSOME-ASSOCIATED KINESIN KIF4A-RELATED"/>
    <property type="match status" value="1"/>
</dbReference>
<dbReference type="FunFam" id="1.10.150.280:FF:000003">
    <property type="entry name" value="Kinesin-like protein KIN-10C"/>
    <property type="match status" value="1"/>
</dbReference>
<evidence type="ECO:0000313" key="8">
    <source>
        <dbReference type="Proteomes" id="UP000525078"/>
    </source>
</evidence>
<dbReference type="InterPro" id="IPR010994">
    <property type="entry name" value="RuvA_2-like"/>
</dbReference>
<evidence type="ECO:0000256" key="5">
    <source>
        <dbReference type="SAM" id="MobiDB-lite"/>
    </source>
</evidence>
<accession>A0A7J6DYE3</accession>
<feature type="region of interest" description="Disordered" evidence="5">
    <location>
        <begin position="429"/>
        <end position="475"/>
    </location>
</feature>
<gene>
    <name evidence="7" type="ORF">F8388_024208</name>
</gene>
<dbReference type="Gene3D" id="3.40.850.10">
    <property type="entry name" value="Kinesin motor domain"/>
    <property type="match status" value="1"/>
</dbReference>
<dbReference type="PRINTS" id="PR00380">
    <property type="entry name" value="KINESINHEAVY"/>
</dbReference>
<dbReference type="PANTHER" id="PTHR47969:SF9">
    <property type="entry name" value="KINESIN-LIKE PROTEIN"/>
    <property type="match status" value="1"/>
</dbReference>
<dbReference type="Pfam" id="PF00225">
    <property type="entry name" value="Kinesin"/>
    <property type="match status" value="1"/>
</dbReference>
<feature type="compositionally biased region" description="Basic and acidic residues" evidence="5">
    <location>
        <begin position="448"/>
        <end position="470"/>
    </location>
</feature>
<dbReference type="AlphaFoldDB" id="A0A7J6DYE3"/>
<reference evidence="7 8" key="1">
    <citation type="journal article" date="2020" name="bioRxiv">
        <title>Sequence and annotation of 42 cannabis genomes reveals extensive copy number variation in cannabinoid synthesis and pathogen resistance genes.</title>
        <authorList>
            <person name="Mckernan K.J."/>
            <person name="Helbert Y."/>
            <person name="Kane L.T."/>
            <person name="Ebling H."/>
            <person name="Zhang L."/>
            <person name="Liu B."/>
            <person name="Eaton Z."/>
            <person name="Mclaughlin S."/>
            <person name="Kingan S."/>
            <person name="Baybayan P."/>
            <person name="Concepcion G."/>
            <person name="Jordan M."/>
            <person name="Riva A."/>
            <person name="Barbazuk W."/>
            <person name="Harkins T."/>
        </authorList>
    </citation>
    <scope>NUCLEOTIDE SEQUENCE [LARGE SCALE GENOMIC DNA]</scope>
    <source>
        <strain evidence="8">cv. Jamaican Lion 4</strain>
        <tissue evidence="7">Leaf</tissue>
    </source>
</reference>
<dbReference type="Pfam" id="PF12836">
    <property type="entry name" value="HHH_3"/>
    <property type="match status" value="1"/>
</dbReference>
<dbReference type="GO" id="GO:0051231">
    <property type="term" value="P:spindle elongation"/>
    <property type="evidence" value="ECO:0007669"/>
    <property type="project" value="TreeGrafter"/>
</dbReference>
<dbReference type="SMART" id="SM00129">
    <property type="entry name" value="KISc"/>
    <property type="match status" value="1"/>
</dbReference>
<dbReference type="GO" id="GO:0008017">
    <property type="term" value="F:microtubule binding"/>
    <property type="evidence" value="ECO:0007669"/>
    <property type="project" value="InterPro"/>
</dbReference>
<dbReference type="GO" id="GO:0007052">
    <property type="term" value="P:mitotic spindle organization"/>
    <property type="evidence" value="ECO:0007669"/>
    <property type="project" value="TreeGrafter"/>
</dbReference>
<evidence type="ECO:0000313" key="7">
    <source>
        <dbReference type="EMBL" id="KAF4351177.1"/>
    </source>
</evidence>
<evidence type="ECO:0000256" key="2">
    <source>
        <dbReference type="ARBA" id="ARBA00023175"/>
    </source>
</evidence>
<dbReference type="GO" id="GO:0005875">
    <property type="term" value="C:microtubule associated complex"/>
    <property type="evidence" value="ECO:0007669"/>
    <property type="project" value="TreeGrafter"/>
</dbReference>
<dbReference type="SUPFAM" id="SSF52540">
    <property type="entry name" value="P-loop containing nucleoside triphosphate hydrolases"/>
    <property type="match status" value="1"/>
</dbReference>
<evidence type="ECO:0000256" key="4">
    <source>
        <dbReference type="PROSITE-ProRule" id="PRU00283"/>
    </source>
</evidence>
<feature type="binding site" evidence="4">
    <location>
        <begin position="99"/>
        <end position="106"/>
    </location>
    <ligand>
        <name>ATP</name>
        <dbReference type="ChEBI" id="CHEBI:30616"/>
    </ligand>
</feature>
<dbReference type="GO" id="GO:0005524">
    <property type="term" value="F:ATP binding"/>
    <property type="evidence" value="ECO:0007669"/>
    <property type="project" value="UniProtKB-UniRule"/>
</dbReference>
<dbReference type="GO" id="GO:0003777">
    <property type="term" value="F:microtubule motor activity"/>
    <property type="evidence" value="ECO:0007669"/>
    <property type="project" value="InterPro"/>
</dbReference>
<comment type="caution">
    <text evidence="7">The sequence shown here is derived from an EMBL/GenBank/DDBJ whole genome shotgun (WGS) entry which is preliminary data.</text>
</comment>
<dbReference type="Gene3D" id="1.10.150.280">
    <property type="entry name" value="AF1531-like domain"/>
    <property type="match status" value="1"/>
</dbReference>
<dbReference type="Proteomes" id="UP000525078">
    <property type="component" value="Unassembled WGS sequence"/>
</dbReference>
<evidence type="ECO:0000256" key="1">
    <source>
        <dbReference type="ARBA" id="ARBA00022701"/>
    </source>
</evidence>
<dbReference type="InterPro" id="IPR027417">
    <property type="entry name" value="P-loop_NTPase"/>
</dbReference>
<name>A0A7J6DYE3_CANSA</name>
<protein>
    <recommendedName>
        <fullName evidence="6">Kinesin motor domain-containing protein</fullName>
    </recommendedName>
</protein>
<dbReference type="SUPFAM" id="SSF47781">
    <property type="entry name" value="RuvA domain 2-like"/>
    <property type="match status" value="1"/>
</dbReference>
<keyword evidence="1" id="KW-0493">Microtubule</keyword>
<keyword evidence="4" id="KW-0547">Nucleotide-binding</keyword>
<dbReference type="InterPro" id="IPR001752">
    <property type="entry name" value="Kinesin_motor_dom"/>
</dbReference>
<dbReference type="EMBL" id="JAATIP010000345">
    <property type="protein sequence ID" value="KAF4351177.1"/>
    <property type="molecule type" value="Genomic_DNA"/>
</dbReference>
<dbReference type="InterPro" id="IPR027640">
    <property type="entry name" value="Kinesin-like_fam"/>
</dbReference>
<dbReference type="GO" id="GO:0007018">
    <property type="term" value="P:microtubule-based movement"/>
    <property type="evidence" value="ECO:0007669"/>
    <property type="project" value="InterPro"/>
</dbReference>
<keyword evidence="2 4" id="KW-0505">Motor protein</keyword>
<evidence type="ECO:0000256" key="3">
    <source>
        <dbReference type="ARBA" id="ARBA00061615"/>
    </source>
</evidence>
<dbReference type="InterPro" id="IPR036961">
    <property type="entry name" value="Kinesin_motor_dom_sf"/>
</dbReference>
<organism evidence="7 8">
    <name type="scientific">Cannabis sativa</name>
    <name type="common">Hemp</name>
    <name type="synonym">Marijuana</name>
    <dbReference type="NCBI Taxonomy" id="3483"/>
    <lineage>
        <taxon>Eukaryota</taxon>
        <taxon>Viridiplantae</taxon>
        <taxon>Streptophyta</taxon>
        <taxon>Embryophyta</taxon>
        <taxon>Tracheophyta</taxon>
        <taxon>Spermatophyta</taxon>
        <taxon>Magnoliopsida</taxon>
        <taxon>eudicotyledons</taxon>
        <taxon>Gunneridae</taxon>
        <taxon>Pentapetalae</taxon>
        <taxon>rosids</taxon>
        <taxon>fabids</taxon>
        <taxon>Rosales</taxon>
        <taxon>Cannabaceae</taxon>
        <taxon>Cannabis</taxon>
    </lineage>
</organism>
<dbReference type="GO" id="GO:0005874">
    <property type="term" value="C:microtubule"/>
    <property type="evidence" value="ECO:0007669"/>
    <property type="project" value="UniProtKB-KW"/>
</dbReference>
<feature type="compositionally biased region" description="Basic and acidic residues" evidence="5">
    <location>
        <begin position="429"/>
        <end position="438"/>
    </location>
</feature>
<sequence length="645" mass="71436">MGFNPSRKIRVVAKLRGLTDKEAELSTDLSWISVKKPNGEASETVTISFGDQSASRKDSYELDYCYEQNEDNELIFSREVKPLISGVFSGCNATVVAYGAKNTGKTCVIQGSCDKPGLAALAMNEFLSLAELNGNTVAISFYEVQQDRVCDLLDTKQSAVFVLEDKLGKIQLKGLSKVPVKSISDFQKLCVGFNSRKPTQKIPSELPRRSHKGLIVHVSSPNENLDTLQTSKMNFVELAGYEDVRRKGNDGLNSVEQTKINQSIYAFSNVLHALGGNESHVPYRESKLTRILQDSLGGVNKVLMIACLNPLYCQDSISMVKLASRTCQKINGALVESTKKVCSLTKSVTSLSKKSQIPKTVYATTKKQLSYRVPLSEKKANGGKSFEGRKLFDDASQLTPSDKENLVLESITSTEIIKEEKVKPVVVHGEDQPEEHGLSVHGSTSSETIKEEEKGKPVAEHGEDQPEEHSSTNTLVKEGQVFVRENNISMVDQNKSPPLSVRLRELSNTLKALNSGTPFSARRIETNDALSRALLPTELVEPTTPFVEHSTKDVKNIDSPWQTFSVHNSDVKNSVVKECLRVLNTADKEELKKLKGIGEKRSSYILELRQESPEPFKNIDDLKDIGLTAKQIKFMMKQEVGRLFD</sequence>
<keyword evidence="4" id="KW-0067">ATP-binding</keyword>
<proteinExistence type="inferred from homology"/>
<dbReference type="PROSITE" id="PS50067">
    <property type="entry name" value="KINESIN_MOTOR_2"/>
    <property type="match status" value="1"/>
</dbReference>
<comment type="similarity">
    <text evidence="3">Belongs to the TRAFAC class myosin-kinesin ATPase superfamily. Kinesin family. KIN-10 subfamily.</text>
</comment>
<evidence type="ECO:0000259" key="6">
    <source>
        <dbReference type="PROSITE" id="PS50067"/>
    </source>
</evidence>
<feature type="domain" description="Kinesin motor" evidence="6">
    <location>
        <begin position="8"/>
        <end position="329"/>
    </location>
</feature>